<evidence type="ECO:0000256" key="2">
    <source>
        <dbReference type="ARBA" id="ARBA00023027"/>
    </source>
</evidence>
<organism evidence="6 7">
    <name type="scientific">Schizosaccharomyces osmophilus</name>
    <dbReference type="NCBI Taxonomy" id="2545709"/>
    <lineage>
        <taxon>Eukaryota</taxon>
        <taxon>Fungi</taxon>
        <taxon>Dikarya</taxon>
        <taxon>Ascomycota</taxon>
        <taxon>Taphrinomycotina</taxon>
        <taxon>Schizosaccharomycetes</taxon>
        <taxon>Schizosaccharomycetales</taxon>
        <taxon>Schizosaccharomycetaceae</taxon>
        <taxon>Schizosaccharomyces</taxon>
    </lineage>
</organism>
<dbReference type="NCBIfam" id="TIGR01179">
    <property type="entry name" value="galE"/>
    <property type="match status" value="1"/>
</dbReference>
<dbReference type="CDD" id="cd05247">
    <property type="entry name" value="UDP_G4E_1_SDR_e"/>
    <property type="match status" value="1"/>
</dbReference>
<keyword evidence="2 4" id="KW-0520">NAD</keyword>
<dbReference type="GO" id="GO:0006012">
    <property type="term" value="P:galactose metabolic process"/>
    <property type="evidence" value="ECO:0007669"/>
    <property type="project" value="InterPro"/>
</dbReference>
<dbReference type="InterPro" id="IPR036291">
    <property type="entry name" value="NAD(P)-bd_dom_sf"/>
</dbReference>
<dbReference type="EC" id="5.1.3.2" evidence="4"/>
<dbReference type="SUPFAM" id="SSF51735">
    <property type="entry name" value="NAD(P)-binding Rossmann-fold domains"/>
    <property type="match status" value="1"/>
</dbReference>
<dbReference type="GO" id="GO:0005829">
    <property type="term" value="C:cytosol"/>
    <property type="evidence" value="ECO:0007669"/>
    <property type="project" value="TreeGrafter"/>
</dbReference>
<comment type="catalytic activity">
    <reaction evidence="4">
        <text>UDP-alpha-D-glucose = UDP-alpha-D-galactose</text>
        <dbReference type="Rhea" id="RHEA:22168"/>
        <dbReference type="ChEBI" id="CHEBI:58885"/>
        <dbReference type="ChEBI" id="CHEBI:66914"/>
        <dbReference type="EC" id="5.1.3.2"/>
    </reaction>
</comment>
<dbReference type="PANTHER" id="PTHR43725:SF39">
    <property type="entry name" value="UDP-GLUCOSE 4-EPIMERASE UGE1"/>
    <property type="match status" value="1"/>
</dbReference>
<dbReference type="Proteomes" id="UP001212411">
    <property type="component" value="Chromosome 2"/>
</dbReference>
<protein>
    <recommendedName>
        <fullName evidence="4">UDP-glucose 4-epimerase</fullName>
        <ecNumber evidence="4">5.1.3.2</ecNumber>
    </recommendedName>
</protein>
<dbReference type="KEGG" id="som:SOMG_02602"/>
<evidence type="ECO:0000256" key="3">
    <source>
        <dbReference type="ARBA" id="ARBA00023235"/>
    </source>
</evidence>
<comment type="pathway">
    <text evidence="4">Carbohydrate metabolism; galactose metabolism.</text>
</comment>
<accession>A0AAF0AXD4</accession>
<name>A0AAF0AXD4_9SCHI</name>
<dbReference type="GO" id="GO:0003978">
    <property type="term" value="F:UDP-glucose 4-epimerase activity"/>
    <property type="evidence" value="ECO:0007669"/>
    <property type="project" value="UniProtKB-UniRule"/>
</dbReference>
<feature type="domain" description="NAD(P)-binding" evidence="5">
    <location>
        <begin position="10"/>
        <end position="334"/>
    </location>
</feature>
<dbReference type="Gene3D" id="3.40.50.720">
    <property type="entry name" value="NAD(P)-binding Rossmann-like Domain"/>
    <property type="match status" value="1"/>
</dbReference>
<evidence type="ECO:0000313" key="7">
    <source>
        <dbReference type="Proteomes" id="UP001212411"/>
    </source>
</evidence>
<dbReference type="NCBIfam" id="NF007956">
    <property type="entry name" value="PRK10675.1"/>
    <property type="match status" value="1"/>
</dbReference>
<dbReference type="InterPro" id="IPR016040">
    <property type="entry name" value="NAD(P)-bd_dom"/>
</dbReference>
<proteinExistence type="inferred from homology"/>
<evidence type="ECO:0000259" key="5">
    <source>
        <dbReference type="Pfam" id="PF16363"/>
    </source>
</evidence>
<comment type="subunit">
    <text evidence="4">Homodimer.</text>
</comment>
<sequence length="358" mass="39707">MTWETSNTVLVTGGAGYIGSHTVIVLLEKGYNVVIVDNLCNSRYEAIKRIQKLTGRDLIFYKVDLLNEKDLDEVFVKHPISSVIHFAGLKAVGESVKIPLAYYKNNITGTVHLLECMKRHNVRDFVFSSSATVYGDPTRPGGTIPIPESCPREAANPYGKTKLFIENLIEDESKASGSLNAALLRYFNPGGAHPTGELGEDPLGIPNNLIPYIAQVAVGRREYLSVFGNDYPTPDGTPIRDYIHVCDLADAHVASLAYLQRNYVGCRAWNLGSGTGSTVLQIHHAFSKAVGMELPYEITPRRDGDVVNLTADPKRANEELEWKTNRSIDEICADVWKWQRKHPYGFDFYKANSSANSN</sequence>
<comment type="cofactor">
    <cofactor evidence="1 4">
        <name>NAD(+)</name>
        <dbReference type="ChEBI" id="CHEBI:57540"/>
    </cofactor>
</comment>
<dbReference type="GeneID" id="80876083"/>
<evidence type="ECO:0000256" key="1">
    <source>
        <dbReference type="ARBA" id="ARBA00001911"/>
    </source>
</evidence>
<dbReference type="AlphaFoldDB" id="A0AAF0AXD4"/>
<dbReference type="InterPro" id="IPR005886">
    <property type="entry name" value="UDP_G4E"/>
</dbReference>
<keyword evidence="7" id="KW-1185">Reference proteome</keyword>
<evidence type="ECO:0000313" key="6">
    <source>
        <dbReference type="EMBL" id="WBW73985.1"/>
    </source>
</evidence>
<dbReference type="Gene3D" id="3.90.25.10">
    <property type="entry name" value="UDP-galactose 4-epimerase, domain 1"/>
    <property type="match status" value="1"/>
</dbReference>
<evidence type="ECO:0000256" key="4">
    <source>
        <dbReference type="RuleBase" id="RU366046"/>
    </source>
</evidence>
<dbReference type="EMBL" id="CP115612">
    <property type="protein sequence ID" value="WBW73985.1"/>
    <property type="molecule type" value="Genomic_DNA"/>
</dbReference>
<comment type="similarity">
    <text evidence="4">Belongs to the NAD(P)-dependent epimerase/dehydratase family.</text>
</comment>
<dbReference type="Pfam" id="PF16363">
    <property type="entry name" value="GDP_Man_Dehyd"/>
    <property type="match status" value="1"/>
</dbReference>
<gene>
    <name evidence="6" type="primary">uge1</name>
    <name evidence="6" type="ORF">SOMG_02602</name>
</gene>
<dbReference type="RefSeq" id="XP_056038228.1">
    <property type="nucleotide sequence ID" value="XM_056181394.1"/>
</dbReference>
<reference evidence="6 7" key="1">
    <citation type="journal article" date="2023" name="G3 (Bethesda)">
        <title>A high-quality reference genome for the fission yeast Schizosaccharomyces osmophilus.</title>
        <authorList>
            <person name="Jia G.S."/>
            <person name="Zhang W.C."/>
            <person name="Liang Y."/>
            <person name="Liu X.H."/>
            <person name="Rhind N."/>
            <person name="Pidoux A."/>
            <person name="Brysch-Herzberg M."/>
            <person name="Du L.L."/>
        </authorList>
    </citation>
    <scope>NUCLEOTIDE SEQUENCE [LARGE SCALE GENOMIC DNA]</scope>
    <source>
        <strain evidence="6 7">CBS 15793</strain>
    </source>
</reference>
<keyword evidence="3 4" id="KW-0413">Isomerase</keyword>
<dbReference type="PANTHER" id="PTHR43725">
    <property type="entry name" value="UDP-GLUCOSE 4-EPIMERASE"/>
    <property type="match status" value="1"/>
</dbReference>
<keyword evidence="4" id="KW-0119">Carbohydrate metabolism</keyword>